<dbReference type="GO" id="GO:0019288">
    <property type="term" value="P:isopentenyl diphosphate biosynthetic process, methylerythritol 4-phosphate pathway"/>
    <property type="evidence" value="ECO:0007669"/>
    <property type="project" value="UniProtKB-UniRule"/>
</dbReference>
<keyword evidence="13" id="KW-1185">Reference proteome</keyword>
<accession>A0A1T4PJ00</accession>
<proteinExistence type="inferred from homology"/>
<dbReference type="Pfam" id="PF00288">
    <property type="entry name" value="GHMP_kinases_N"/>
    <property type="match status" value="1"/>
</dbReference>
<dbReference type="EC" id="2.7.1.148" evidence="2 9"/>
<dbReference type="PIRSF" id="PIRSF010376">
    <property type="entry name" value="IspE"/>
    <property type="match status" value="1"/>
</dbReference>
<dbReference type="InterPro" id="IPR036554">
    <property type="entry name" value="GHMP_kinase_C_sf"/>
</dbReference>
<evidence type="ECO:0000259" key="11">
    <source>
        <dbReference type="Pfam" id="PF08544"/>
    </source>
</evidence>
<dbReference type="Gene3D" id="3.30.70.890">
    <property type="entry name" value="GHMP kinase, C-terminal domain"/>
    <property type="match status" value="1"/>
</dbReference>
<dbReference type="Gene3D" id="3.30.230.10">
    <property type="match status" value="1"/>
</dbReference>
<gene>
    <name evidence="9" type="primary">ispE</name>
    <name evidence="12" type="ORF">SAMN02745174_01924</name>
</gene>
<feature type="domain" description="GHMP kinase C-terminal" evidence="11">
    <location>
        <begin position="205"/>
        <end position="275"/>
    </location>
</feature>
<keyword evidence="4 9" id="KW-0808">Transferase</keyword>
<dbReference type="Pfam" id="PF08544">
    <property type="entry name" value="GHMP_kinases_C"/>
    <property type="match status" value="1"/>
</dbReference>
<dbReference type="RefSeq" id="WP_078694389.1">
    <property type="nucleotide sequence ID" value="NZ_FUWX01000015.1"/>
</dbReference>
<dbReference type="AlphaFoldDB" id="A0A1T4PJ00"/>
<evidence type="ECO:0000256" key="4">
    <source>
        <dbReference type="ARBA" id="ARBA00022679"/>
    </source>
</evidence>
<dbReference type="PANTHER" id="PTHR43527">
    <property type="entry name" value="4-DIPHOSPHOCYTIDYL-2-C-METHYL-D-ERYTHRITOL KINASE, CHLOROPLASTIC"/>
    <property type="match status" value="1"/>
</dbReference>
<evidence type="ECO:0000256" key="5">
    <source>
        <dbReference type="ARBA" id="ARBA00022741"/>
    </source>
</evidence>
<evidence type="ECO:0000256" key="1">
    <source>
        <dbReference type="ARBA" id="ARBA00009684"/>
    </source>
</evidence>
<evidence type="ECO:0000256" key="3">
    <source>
        <dbReference type="ARBA" id="ARBA00017473"/>
    </source>
</evidence>
<feature type="binding site" evidence="9">
    <location>
        <begin position="97"/>
        <end position="107"/>
    </location>
    <ligand>
        <name>ATP</name>
        <dbReference type="ChEBI" id="CHEBI:30616"/>
    </ligand>
</feature>
<dbReference type="InterPro" id="IPR014721">
    <property type="entry name" value="Ribsml_uS5_D2-typ_fold_subgr"/>
</dbReference>
<dbReference type="HAMAP" id="MF_00061">
    <property type="entry name" value="IspE"/>
    <property type="match status" value="1"/>
</dbReference>
<sequence>MSNKIIAANGKINIGLNITGKLPNGYHLLDMIMAPISLADFLHIKFHEEEGDLNITSNLKNIPLGPENIVYKVYEKFYEKTGLKKRKVDLYLEKNVPSEAGLGGGSSDGAHFLKALNELHNYPLNLVELIELSKGVGADLPFFLVNKTARVQGIGEILERVENNLDCDIILLKPEFGVSTVAAYKNSSKIEKMKSANMNSILMGLRENSLELVKRGIENNLEEALLVDNENIIGFRKKLDSIGGLEFFMSGSGSAYFTFVKKGEGKTYLSKLEEKIKNCKFYLCSFL</sequence>
<evidence type="ECO:0000256" key="2">
    <source>
        <dbReference type="ARBA" id="ARBA00012052"/>
    </source>
</evidence>
<dbReference type="NCBIfam" id="TIGR00154">
    <property type="entry name" value="ispE"/>
    <property type="match status" value="1"/>
</dbReference>
<evidence type="ECO:0000313" key="13">
    <source>
        <dbReference type="Proteomes" id="UP000191153"/>
    </source>
</evidence>
<keyword evidence="5 9" id="KW-0547">Nucleotide-binding</keyword>
<comment type="pathway">
    <text evidence="9">Isoprenoid biosynthesis; isopentenyl diphosphate biosynthesis via DXP pathway; isopentenyl diphosphate from 1-deoxy-D-xylulose 5-phosphate: step 3/6.</text>
</comment>
<dbReference type="InterPro" id="IPR013750">
    <property type="entry name" value="GHMP_kinase_C_dom"/>
</dbReference>
<dbReference type="EMBL" id="FUWX01000015">
    <property type="protein sequence ID" value="SJZ91550.1"/>
    <property type="molecule type" value="Genomic_DNA"/>
</dbReference>
<dbReference type="SUPFAM" id="SSF54211">
    <property type="entry name" value="Ribosomal protein S5 domain 2-like"/>
    <property type="match status" value="1"/>
</dbReference>
<feature type="active site" evidence="9">
    <location>
        <position position="11"/>
    </location>
</feature>
<dbReference type="PANTHER" id="PTHR43527:SF2">
    <property type="entry name" value="4-DIPHOSPHOCYTIDYL-2-C-METHYL-D-ERYTHRITOL KINASE, CHLOROPLASTIC"/>
    <property type="match status" value="1"/>
</dbReference>
<evidence type="ECO:0000256" key="8">
    <source>
        <dbReference type="ARBA" id="ARBA00032554"/>
    </source>
</evidence>
<dbReference type="OrthoDB" id="9809438at2"/>
<dbReference type="GO" id="GO:0005524">
    <property type="term" value="F:ATP binding"/>
    <property type="evidence" value="ECO:0007669"/>
    <property type="project" value="UniProtKB-UniRule"/>
</dbReference>
<dbReference type="SUPFAM" id="SSF55060">
    <property type="entry name" value="GHMP Kinase, C-terminal domain"/>
    <property type="match status" value="1"/>
</dbReference>
<dbReference type="InterPro" id="IPR020568">
    <property type="entry name" value="Ribosomal_Su5_D2-typ_SF"/>
</dbReference>
<feature type="active site" evidence="9">
    <location>
        <position position="139"/>
    </location>
</feature>
<comment type="similarity">
    <text evidence="1 9">Belongs to the GHMP kinase family. IspE subfamily.</text>
</comment>
<protein>
    <recommendedName>
        <fullName evidence="3 9">4-diphosphocytidyl-2-C-methyl-D-erythritol kinase</fullName>
        <shortName evidence="9">CMK</shortName>
        <ecNumber evidence="2 9">2.7.1.148</ecNumber>
    </recommendedName>
    <alternativeName>
        <fullName evidence="8 9">4-(cytidine-5'-diphospho)-2-C-methyl-D-erythritol kinase</fullName>
    </alternativeName>
</protein>
<name>A0A1T4PJ00_9FUSO</name>
<dbReference type="InterPro" id="IPR006204">
    <property type="entry name" value="GHMP_kinase_N_dom"/>
</dbReference>
<dbReference type="UniPathway" id="UPA00056">
    <property type="reaction ID" value="UER00094"/>
</dbReference>
<dbReference type="InterPro" id="IPR004424">
    <property type="entry name" value="IspE"/>
</dbReference>
<dbReference type="Proteomes" id="UP000191153">
    <property type="component" value="Unassembled WGS sequence"/>
</dbReference>
<evidence type="ECO:0000259" key="10">
    <source>
        <dbReference type="Pfam" id="PF00288"/>
    </source>
</evidence>
<feature type="domain" description="GHMP kinase N-terminal" evidence="10">
    <location>
        <begin position="68"/>
        <end position="145"/>
    </location>
</feature>
<comment type="function">
    <text evidence="9">Catalyzes the phosphorylation of the position 2 hydroxy group of 4-diphosphocytidyl-2C-methyl-D-erythritol.</text>
</comment>
<evidence type="ECO:0000256" key="6">
    <source>
        <dbReference type="ARBA" id="ARBA00022777"/>
    </source>
</evidence>
<comment type="catalytic activity">
    <reaction evidence="9">
        <text>4-CDP-2-C-methyl-D-erythritol + ATP = 4-CDP-2-C-methyl-D-erythritol 2-phosphate + ADP + H(+)</text>
        <dbReference type="Rhea" id="RHEA:18437"/>
        <dbReference type="ChEBI" id="CHEBI:15378"/>
        <dbReference type="ChEBI" id="CHEBI:30616"/>
        <dbReference type="ChEBI" id="CHEBI:57823"/>
        <dbReference type="ChEBI" id="CHEBI:57919"/>
        <dbReference type="ChEBI" id="CHEBI:456216"/>
        <dbReference type="EC" id="2.7.1.148"/>
    </reaction>
</comment>
<organism evidence="12 13">
    <name type="scientific">Cetobacterium ceti</name>
    <dbReference type="NCBI Taxonomy" id="180163"/>
    <lineage>
        <taxon>Bacteria</taxon>
        <taxon>Fusobacteriati</taxon>
        <taxon>Fusobacteriota</taxon>
        <taxon>Fusobacteriia</taxon>
        <taxon>Fusobacteriales</taxon>
        <taxon>Fusobacteriaceae</taxon>
        <taxon>Cetobacterium</taxon>
    </lineage>
</organism>
<reference evidence="12 13" key="1">
    <citation type="submission" date="2017-02" db="EMBL/GenBank/DDBJ databases">
        <authorList>
            <person name="Peterson S.W."/>
        </authorList>
    </citation>
    <scope>NUCLEOTIDE SEQUENCE [LARGE SCALE GENOMIC DNA]</scope>
    <source>
        <strain evidence="12 13">ATCC 700028</strain>
    </source>
</reference>
<dbReference type="GO" id="GO:0016114">
    <property type="term" value="P:terpenoid biosynthetic process"/>
    <property type="evidence" value="ECO:0007669"/>
    <property type="project" value="UniProtKB-UniRule"/>
</dbReference>
<evidence type="ECO:0000256" key="9">
    <source>
        <dbReference type="HAMAP-Rule" id="MF_00061"/>
    </source>
</evidence>
<evidence type="ECO:0000256" key="7">
    <source>
        <dbReference type="ARBA" id="ARBA00022840"/>
    </source>
</evidence>
<keyword evidence="9" id="KW-0414">Isoprene biosynthesis</keyword>
<evidence type="ECO:0000313" key="12">
    <source>
        <dbReference type="EMBL" id="SJZ91550.1"/>
    </source>
</evidence>
<dbReference type="STRING" id="180163.SAMN02745174_01924"/>
<keyword evidence="7 9" id="KW-0067">ATP-binding</keyword>
<keyword evidence="6 9" id="KW-0418">Kinase</keyword>
<dbReference type="GO" id="GO:0050515">
    <property type="term" value="F:4-(cytidine 5'-diphospho)-2-C-methyl-D-erythritol kinase activity"/>
    <property type="evidence" value="ECO:0007669"/>
    <property type="project" value="UniProtKB-UniRule"/>
</dbReference>